<accession>A0A0J7K212</accession>
<dbReference type="Proteomes" id="UP000036403">
    <property type="component" value="Unassembled WGS sequence"/>
</dbReference>
<name>A0A0J7K212_LASNI</name>
<reference evidence="1 2" key="1">
    <citation type="submission" date="2015-04" db="EMBL/GenBank/DDBJ databases">
        <title>Lasius niger genome sequencing.</title>
        <authorList>
            <person name="Konorov E.A."/>
            <person name="Nikitin M.A."/>
            <person name="Kirill M.V."/>
            <person name="Chang P."/>
        </authorList>
    </citation>
    <scope>NUCLEOTIDE SEQUENCE [LARGE SCALE GENOMIC DNA]</scope>
    <source>
        <tissue evidence="1">Whole</tissue>
    </source>
</reference>
<proteinExistence type="predicted"/>
<protein>
    <submittedName>
        <fullName evidence="1">Uncharacterized protein</fullName>
    </submittedName>
</protein>
<dbReference type="EMBL" id="LBMM01017054">
    <property type="protein sequence ID" value="KMQ84221.1"/>
    <property type="molecule type" value="Genomic_DNA"/>
</dbReference>
<dbReference type="AlphaFoldDB" id="A0A0J7K212"/>
<feature type="non-terminal residue" evidence="1">
    <location>
        <position position="1"/>
    </location>
</feature>
<dbReference type="OrthoDB" id="7700262at2759"/>
<organism evidence="1 2">
    <name type="scientific">Lasius niger</name>
    <name type="common">Black garden ant</name>
    <dbReference type="NCBI Taxonomy" id="67767"/>
    <lineage>
        <taxon>Eukaryota</taxon>
        <taxon>Metazoa</taxon>
        <taxon>Ecdysozoa</taxon>
        <taxon>Arthropoda</taxon>
        <taxon>Hexapoda</taxon>
        <taxon>Insecta</taxon>
        <taxon>Pterygota</taxon>
        <taxon>Neoptera</taxon>
        <taxon>Endopterygota</taxon>
        <taxon>Hymenoptera</taxon>
        <taxon>Apocrita</taxon>
        <taxon>Aculeata</taxon>
        <taxon>Formicoidea</taxon>
        <taxon>Formicidae</taxon>
        <taxon>Formicinae</taxon>
        <taxon>Lasius</taxon>
        <taxon>Lasius</taxon>
    </lineage>
</organism>
<comment type="caution">
    <text evidence="1">The sequence shown here is derived from an EMBL/GenBank/DDBJ whole genome shotgun (WGS) entry which is preliminary data.</text>
</comment>
<evidence type="ECO:0000313" key="2">
    <source>
        <dbReference type="Proteomes" id="UP000036403"/>
    </source>
</evidence>
<keyword evidence="2" id="KW-1185">Reference proteome</keyword>
<sequence>GPFDVFVQSNSKESTSLYLITVGRCLSASTKQDIIEIKKLGYSKVLIQMKTREAANKLINNPILKAKALTVYIPTFRTTRQGIIRNVPLDITEEEVKTEIISPFDIAKVRRLNRKNHGSSSSDSSTVRYEINPFVSSISMCSSCLRYGHNKDQYKGQPRCPHCSDKMHEGDTPCPKFNLPPTCANCKGPHSSNYQSCPERLIQRQIRELAACRNIPFVEAKTLFEALNRIITLVPILKQILLIFLSLKDLQT</sequence>
<evidence type="ECO:0000313" key="1">
    <source>
        <dbReference type="EMBL" id="KMQ84221.1"/>
    </source>
</evidence>
<gene>
    <name evidence="1" type="ORF">RF55_18156</name>
</gene>
<dbReference type="PaxDb" id="67767-A0A0J7K212"/>